<keyword evidence="14 21" id="KW-1015">Disulfide bond</keyword>
<keyword evidence="13 19" id="KW-0408">Iron</keyword>
<evidence type="ECO:0000256" key="11">
    <source>
        <dbReference type="ARBA" id="ARBA00022837"/>
    </source>
</evidence>
<evidence type="ECO:0000256" key="14">
    <source>
        <dbReference type="ARBA" id="ARBA00023157"/>
    </source>
</evidence>
<dbReference type="SUPFAM" id="SSF48113">
    <property type="entry name" value="Heme-dependent peroxidases"/>
    <property type="match status" value="1"/>
</dbReference>
<feature type="binding site" evidence="18">
    <location>
        <position position="177"/>
    </location>
    <ligand>
        <name>substrate</name>
    </ligand>
</feature>
<feature type="binding site" evidence="19">
    <location>
        <position position="84"/>
    </location>
    <ligand>
        <name>Ca(2+)</name>
        <dbReference type="ChEBI" id="CHEBI:29108"/>
        <label>1</label>
    </ligand>
</feature>
<comment type="subcellular location">
    <subcellularLocation>
        <location evidence="3 22">Secreted</location>
    </subcellularLocation>
</comment>
<keyword evidence="10 22" id="KW-0732">Signal</keyword>
<dbReference type="Pfam" id="PF00141">
    <property type="entry name" value="peroxidase"/>
    <property type="match status" value="1"/>
</dbReference>
<feature type="binding site" evidence="19">
    <location>
        <position position="265"/>
    </location>
    <ligand>
        <name>Ca(2+)</name>
        <dbReference type="ChEBI" id="CHEBI:29108"/>
        <label>2</label>
    </ligand>
</feature>
<dbReference type="InterPro" id="IPR000823">
    <property type="entry name" value="Peroxidase_pln"/>
</dbReference>
<keyword evidence="15" id="KW-0325">Glycoprotein</keyword>
<comment type="similarity">
    <text evidence="4">Belongs to the peroxidase family. Ascorbate peroxidase subfamily.</text>
</comment>
<feature type="disulfide bond" evidence="21">
    <location>
        <begin position="134"/>
        <end position="333"/>
    </location>
</feature>
<organism evidence="24 25">
    <name type="scientific">Papaver atlanticum</name>
    <dbReference type="NCBI Taxonomy" id="357466"/>
    <lineage>
        <taxon>Eukaryota</taxon>
        <taxon>Viridiplantae</taxon>
        <taxon>Streptophyta</taxon>
        <taxon>Embryophyta</taxon>
        <taxon>Tracheophyta</taxon>
        <taxon>Spermatophyta</taxon>
        <taxon>Magnoliopsida</taxon>
        <taxon>Ranunculales</taxon>
        <taxon>Papaveraceae</taxon>
        <taxon>Papaveroideae</taxon>
        <taxon>Papaver</taxon>
    </lineage>
</organism>
<evidence type="ECO:0000256" key="10">
    <source>
        <dbReference type="ARBA" id="ARBA00022729"/>
    </source>
</evidence>
<feature type="binding site" evidence="19">
    <location>
        <position position="257"/>
    </location>
    <ligand>
        <name>Ca(2+)</name>
        <dbReference type="ChEBI" id="CHEBI:29108"/>
        <label>2</label>
    </ligand>
</feature>
<proteinExistence type="inferred from homology"/>
<keyword evidence="8 22" id="KW-0349">Heme</keyword>
<dbReference type="InterPro" id="IPR002016">
    <property type="entry name" value="Haem_peroxidase"/>
</dbReference>
<accession>A0AAD4S585</accession>
<name>A0AAD4S585_9MAGN</name>
<feature type="binding site" evidence="19">
    <location>
        <position position="86"/>
    </location>
    <ligand>
        <name>Ca(2+)</name>
        <dbReference type="ChEBI" id="CHEBI:29108"/>
        <label>1</label>
    </ligand>
</feature>
<keyword evidence="25" id="KW-1185">Reference proteome</keyword>
<reference evidence="24" key="1">
    <citation type="submission" date="2022-04" db="EMBL/GenBank/DDBJ databases">
        <title>A functionally conserved STORR gene fusion in Papaver species that diverged 16.8 million years ago.</title>
        <authorList>
            <person name="Catania T."/>
        </authorList>
    </citation>
    <scope>NUCLEOTIDE SEQUENCE</scope>
    <source>
        <strain evidence="24">S-188037</strain>
    </source>
</reference>
<dbReference type="GO" id="GO:0046872">
    <property type="term" value="F:metal ion binding"/>
    <property type="evidence" value="ECO:0007669"/>
    <property type="project" value="UniProtKB-UniRule"/>
</dbReference>
<dbReference type="FunFam" id="1.10.420.10:FF:000010">
    <property type="entry name" value="Peroxidase"/>
    <property type="match status" value="1"/>
</dbReference>
<evidence type="ECO:0000313" key="25">
    <source>
        <dbReference type="Proteomes" id="UP001202328"/>
    </source>
</evidence>
<keyword evidence="11 19" id="KW-0106">Calcium</keyword>
<dbReference type="Proteomes" id="UP001202328">
    <property type="component" value="Unassembled WGS sequence"/>
</dbReference>
<sequence>MRLASNSVLFVTLTLFVLIGTLNFKVCDGQRLNGLKMKNFYRKSCPKVDVEKIVQEITWKNVAANPSLGAKLLRVHYHDCFVRGCDASLLLDPTPNQATQVEKQARPNLSLSGFEVIDEIKTRLEKECPDTVSCADILALAARDAVSFPFQKQMWKVPLGRRDGRDSLASEALTDLPSASSNFTTLKELFDRKKLNTVDLVALSGAHTIGLTRCGVISRRLFNFTGNGDTDPSINPTFADILKAQCAGANGNVLEMDPGSSTSFDGHYYKNLNENKGVFQSDAALLTNRFSKFLAKRFERDNTFFANFATSMINMGSVEVLTRKNQGEIRKNCRFVN</sequence>
<dbReference type="GO" id="GO:0006979">
    <property type="term" value="P:response to oxidative stress"/>
    <property type="evidence" value="ECO:0007669"/>
    <property type="project" value="UniProtKB-UniRule"/>
</dbReference>
<dbReference type="GO" id="GO:0042744">
    <property type="term" value="P:hydrogen peroxide catabolic process"/>
    <property type="evidence" value="ECO:0007669"/>
    <property type="project" value="UniProtKB-KW"/>
</dbReference>
<evidence type="ECO:0000256" key="19">
    <source>
        <dbReference type="PIRSR" id="PIRSR600823-3"/>
    </source>
</evidence>
<dbReference type="PROSITE" id="PS50873">
    <property type="entry name" value="PEROXIDASE_4"/>
    <property type="match status" value="1"/>
</dbReference>
<dbReference type="InterPro" id="IPR010255">
    <property type="entry name" value="Haem_peroxidase_sf"/>
</dbReference>
<feature type="binding site" evidence="19">
    <location>
        <position position="82"/>
    </location>
    <ligand>
        <name>Ca(2+)</name>
        <dbReference type="ChEBI" id="CHEBI:29108"/>
        <label>1</label>
    </ligand>
</feature>
<feature type="binding site" description="axial binding residue" evidence="19">
    <location>
        <position position="207"/>
    </location>
    <ligand>
        <name>heme b</name>
        <dbReference type="ChEBI" id="CHEBI:60344"/>
    </ligand>
    <ligandPart>
        <name>Fe</name>
        <dbReference type="ChEBI" id="CHEBI:18248"/>
    </ligandPart>
</feature>
<evidence type="ECO:0000256" key="12">
    <source>
        <dbReference type="ARBA" id="ARBA00023002"/>
    </source>
</evidence>
<evidence type="ECO:0000256" key="21">
    <source>
        <dbReference type="PIRSR" id="PIRSR600823-5"/>
    </source>
</evidence>
<comment type="similarity">
    <text evidence="22">Belongs to the peroxidase family. Classical plant (class III) peroxidase subfamily.</text>
</comment>
<dbReference type="PANTHER" id="PTHR31235">
    <property type="entry name" value="PEROXIDASE 25-RELATED"/>
    <property type="match status" value="1"/>
</dbReference>
<feature type="site" description="Transition state stabilizer" evidence="20">
    <location>
        <position position="74"/>
    </location>
</feature>
<feature type="active site" description="Proton acceptor" evidence="17">
    <location>
        <position position="78"/>
    </location>
</feature>
<evidence type="ECO:0000256" key="20">
    <source>
        <dbReference type="PIRSR" id="PIRSR600823-4"/>
    </source>
</evidence>
<evidence type="ECO:0000256" key="4">
    <source>
        <dbReference type="ARBA" id="ARBA00006873"/>
    </source>
</evidence>
<keyword evidence="16 22" id="KW-0376">Hydrogen peroxide</keyword>
<dbReference type="PROSITE" id="PS00435">
    <property type="entry name" value="PEROXIDASE_1"/>
    <property type="match status" value="1"/>
</dbReference>
<comment type="catalytic activity">
    <reaction evidence="1 22">
        <text>2 a phenolic donor + H2O2 = 2 a phenolic radical donor + 2 H2O</text>
        <dbReference type="Rhea" id="RHEA:56136"/>
        <dbReference type="ChEBI" id="CHEBI:15377"/>
        <dbReference type="ChEBI" id="CHEBI:16240"/>
        <dbReference type="ChEBI" id="CHEBI:139520"/>
        <dbReference type="ChEBI" id="CHEBI:139521"/>
        <dbReference type="EC" id="1.11.1.7"/>
    </reaction>
</comment>
<dbReference type="EC" id="1.11.1.7" evidence="5 22"/>
<dbReference type="InterPro" id="IPR033905">
    <property type="entry name" value="Secretory_peroxidase"/>
</dbReference>
<dbReference type="FunFam" id="1.10.520.10:FF:000006">
    <property type="entry name" value="Peroxidase"/>
    <property type="match status" value="1"/>
</dbReference>
<evidence type="ECO:0000256" key="3">
    <source>
        <dbReference type="ARBA" id="ARBA00004613"/>
    </source>
</evidence>
<dbReference type="PRINTS" id="PR00458">
    <property type="entry name" value="PEROXIDASE"/>
</dbReference>
<evidence type="ECO:0000313" key="24">
    <source>
        <dbReference type="EMBL" id="KAI3863834.1"/>
    </source>
</evidence>
<keyword evidence="7 22" id="KW-0575">Peroxidase</keyword>
<evidence type="ECO:0000256" key="9">
    <source>
        <dbReference type="ARBA" id="ARBA00022723"/>
    </source>
</evidence>
<keyword evidence="6 22" id="KW-0964">Secreted</keyword>
<evidence type="ECO:0000256" key="22">
    <source>
        <dbReference type="RuleBase" id="RU362060"/>
    </source>
</evidence>
<feature type="domain" description="Plant heme peroxidase family profile" evidence="23">
    <location>
        <begin position="39"/>
        <end position="337"/>
    </location>
</feature>
<dbReference type="InterPro" id="IPR019793">
    <property type="entry name" value="Peroxidases_heam-ligand_BS"/>
</dbReference>
<feature type="disulfide bond" evidence="21">
    <location>
        <begin position="80"/>
        <end position="85"/>
    </location>
</feature>
<comment type="cofactor">
    <cofactor evidence="19 22">
        <name>Ca(2+)</name>
        <dbReference type="ChEBI" id="CHEBI:29108"/>
    </cofactor>
    <text evidence="19 22">Binds 2 calcium ions per subunit.</text>
</comment>
<feature type="signal peptide" evidence="22">
    <location>
        <begin position="1"/>
        <end position="29"/>
    </location>
</feature>
<evidence type="ECO:0000256" key="2">
    <source>
        <dbReference type="ARBA" id="ARBA00002322"/>
    </source>
</evidence>
<evidence type="ECO:0000256" key="15">
    <source>
        <dbReference type="ARBA" id="ARBA00023180"/>
    </source>
</evidence>
<evidence type="ECO:0000256" key="18">
    <source>
        <dbReference type="PIRSR" id="PIRSR600823-2"/>
    </source>
</evidence>
<dbReference type="PRINTS" id="PR00461">
    <property type="entry name" value="PLPEROXIDASE"/>
</dbReference>
<evidence type="ECO:0000256" key="13">
    <source>
        <dbReference type="ARBA" id="ARBA00023004"/>
    </source>
</evidence>
<dbReference type="GO" id="GO:0020037">
    <property type="term" value="F:heme binding"/>
    <property type="evidence" value="ECO:0007669"/>
    <property type="project" value="UniProtKB-UniRule"/>
</dbReference>
<evidence type="ECO:0000259" key="23">
    <source>
        <dbReference type="PROSITE" id="PS50873"/>
    </source>
</evidence>
<evidence type="ECO:0000256" key="8">
    <source>
        <dbReference type="ARBA" id="ARBA00022617"/>
    </source>
</evidence>
<feature type="disulfide bond" evidence="21">
    <location>
        <begin position="214"/>
        <end position="246"/>
    </location>
</feature>
<feature type="binding site" evidence="19">
    <location>
        <position position="79"/>
    </location>
    <ligand>
        <name>Ca(2+)</name>
        <dbReference type="ChEBI" id="CHEBI:29108"/>
        <label>1</label>
    </ligand>
</feature>
<gene>
    <name evidence="24" type="ORF">MKW98_031426</name>
</gene>
<feature type="chain" id="PRO_5041776262" description="Peroxidase" evidence="22">
    <location>
        <begin position="30"/>
        <end position="337"/>
    </location>
</feature>
<feature type="binding site" evidence="19">
    <location>
        <position position="102"/>
    </location>
    <ligand>
        <name>Ca(2+)</name>
        <dbReference type="ChEBI" id="CHEBI:29108"/>
        <label>1</label>
    </ligand>
</feature>
<dbReference type="CDD" id="cd00693">
    <property type="entry name" value="secretory_peroxidase"/>
    <property type="match status" value="1"/>
</dbReference>
<dbReference type="Gene3D" id="1.10.420.10">
    <property type="entry name" value="Peroxidase, domain 2"/>
    <property type="match status" value="1"/>
</dbReference>
<keyword evidence="12 22" id="KW-0560">Oxidoreductase</keyword>
<keyword evidence="9 19" id="KW-0479">Metal-binding</keyword>
<evidence type="ECO:0000256" key="5">
    <source>
        <dbReference type="ARBA" id="ARBA00012313"/>
    </source>
</evidence>
<dbReference type="EMBL" id="JAJJMB010014022">
    <property type="protein sequence ID" value="KAI3863834.1"/>
    <property type="molecule type" value="Genomic_DNA"/>
</dbReference>
<protein>
    <recommendedName>
        <fullName evidence="5 22">Peroxidase</fullName>
        <ecNumber evidence="5 22">1.11.1.7</ecNumber>
    </recommendedName>
</protein>
<dbReference type="Gene3D" id="1.10.520.10">
    <property type="match status" value="1"/>
</dbReference>
<evidence type="ECO:0000256" key="7">
    <source>
        <dbReference type="ARBA" id="ARBA00022559"/>
    </source>
</evidence>
<dbReference type="AlphaFoldDB" id="A0AAD4S585"/>
<comment type="function">
    <text evidence="2">Removal of H(2)O(2), oxidation of toxic reductants, biosynthesis and degradation of lignin, suberization, auxin catabolism, response to environmental stresses such as wounding, pathogen attack and oxidative stress. These functions might be dependent on each isozyme/isoform in each plant tissue.</text>
</comment>
<evidence type="ECO:0000256" key="16">
    <source>
        <dbReference type="ARBA" id="ARBA00023324"/>
    </source>
</evidence>
<feature type="binding site" evidence="19">
    <location>
        <position position="88"/>
    </location>
    <ligand>
        <name>Ca(2+)</name>
        <dbReference type="ChEBI" id="CHEBI:29108"/>
        <label>1</label>
    </ligand>
</feature>
<evidence type="ECO:0000256" key="17">
    <source>
        <dbReference type="PIRSR" id="PIRSR600823-1"/>
    </source>
</evidence>
<comment type="cofactor">
    <cofactor evidence="19 22">
        <name>heme b</name>
        <dbReference type="ChEBI" id="CHEBI:60344"/>
    </cofactor>
    <text evidence="19 22">Binds 1 heme b (iron(II)-protoporphyrin IX) group per subunit.</text>
</comment>
<evidence type="ECO:0000256" key="1">
    <source>
        <dbReference type="ARBA" id="ARBA00000189"/>
    </source>
</evidence>
<comment type="caution">
    <text evidence="24">The sequence shown here is derived from an EMBL/GenBank/DDBJ whole genome shotgun (WGS) entry which is preliminary data.</text>
</comment>
<feature type="binding site" evidence="19">
    <location>
        <position position="208"/>
    </location>
    <ligand>
        <name>Ca(2+)</name>
        <dbReference type="ChEBI" id="CHEBI:29108"/>
        <label>2</label>
    </ligand>
</feature>
<dbReference type="GO" id="GO:0005576">
    <property type="term" value="C:extracellular region"/>
    <property type="evidence" value="ECO:0007669"/>
    <property type="project" value="UniProtKB-SubCell"/>
</dbReference>
<dbReference type="GO" id="GO:0140825">
    <property type="term" value="F:lactoperoxidase activity"/>
    <property type="evidence" value="ECO:0007669"/>
    <property type="project" value="UniProtKB-EC"/>
</dbReference>
<evidence type="ECO:0000256" key="6">
    <source>
        <dbReference type="ARBA" id="ARBA00022525"/>
    </source>
</evidence>
<feature type="disulfide bond" evidence="21">
    <location>
        <begin position="45"/>
        <end position="128"/>
    </location>
</feature>